<dbReference type="InterPro" id="IPR016181">
    <property type="entry name" value="Acyl_CoA_acyltransferase"/>
</dbReference>
<keyword evidence="4" id="KW-1185">Reference proteome</keyword>
<dbReference type="RefSeq" id="WP_373565380.1">
    <property type="nucleotide sequence ID" value="NZ_JACCAS010000002.1"/>
</dbReference>
<dbReference type="PROSITE" id="PS51186">
    <property type="entry name" value="GNAT"/>
    <property type="match status" value="1"/>
</dbReference>
<dbReference type="SUPFAM" id="SSF55729">
    <property type="entry name" value="Acyl-CoA N-acyltransferases (Nat)"/>
    <property type="match status" value="1"/>
</dbReference>
<dbReference type="Proteomes" id="UP000540929">
    <property type="component" value="Unassembled WGS sequence"/>
</dbReference>
<accession>A0A7Y9W754</accession>
<sequence length="306" mass="32503">MSDSKTDSITYRRFTLDDIAAAHALTVELKWPHRADDWRFVAQLGVGFVAEDASGVIGTALCWKYGANRASLGMVIVSPARQGHGIGRKLMECVLEELGGRVTFLHATPAGQPLYEKLGFRAAGTLDQHQGAAFQPPLVSLPPGERLRPLGSRDTARLVELASRASGLDRGEVLPALMSAADGIALDRDGELVGFALFRRFGRGFAIGPVVAPASDDASRAKALISHWLALNEGVFVRIDTPGDSGLTEWLEQLGLPRVDTVVKMVRAEAGVTNEPAQANDVASASTATAGHAACLQYGIINQAIL</sequence>
<dbReference type="InterPro" id="IPR052729">
    <property type="entry name" value="Acyl/Acetyltrans_Enzymes"/>
</dbReference>
<dbReference type="Pfam" id="PF18014">
    <property type="entry name" value="Acetyltransf_18"/>
    <property type="match status" value="1"/>
</dbReference>
<dbReference type="Gene3D" id="3.40.630.30">
    <property type="match status" value="1"/>
</dbReference>
<protein>
    <submittedName>
        <fullName evidence="2">Putative N-acetyltransferase YhbS</fullName>
    </submittedName>
</protein>
<comment type="caution">
    <text evidence="2">The sequence shown here is derived from an EMBL/GenBank/DDBJ whole genome shotgun (WGS) entry which is preliminary data.</text>
</comment>
<dbReference type="Proteomes" id="UP000572540">
    <property type="component" value="Unassembled WGS sequence"/>
</dbReference>
<dbReference type="PANTHER" id="PTHR47237">
    <property type="entry name" value="SLL0310 PROTEIN"/>
    <property type="match status" value="1"/>
</dbReference>
<dbReference type="Gene3D" id="3.40.630.90">
    <property type="match status" value="1"/>
</dbReference>
<evidence type="ECO:0000313" key="2">
    <source>
        <dbReference type="EMBL" id="NYH14866.1"/>
    </source>
</evidence>
<keyword evidence="2" id="KW-0808">Transferase</keyword>
<proteinExistence type="predicted"/>
<dbReference type="InterPro" id="IPR000182">
    <property type="entry name" value="GNAT_dom"/>
</dbReference>
<reference evidence="4 5" key="1">
    <citation type="submission" date="2020-07" db="EMBL/GenBank/DDBJ databases">
        <title>Exploring microbial biodiversity for novel pathways involved in the catabolism of aromatic compounds derived from lignin.</title>
        <authorList>
            <person name="Elkins J."/>
        </authorList>
    </citation>
    <scope>NUCLEOTIDE SEQUENCE [LARGE SCALE GENOMIC DNA]</scope>
    <source>
        <strain evidence="2 5">H2C3B</strain>
        <strain evidence="3 4">H2C3C</strain>
    </source>
</reference>
<evidence type="ECO:0000313" key="4">
    <source>
        <dbReference type="Proteomes" id="UP000540929"/>
    </source>
</evidence>
<feature type="domain" description="N-acetyltransferase" evidence="1">
    <location>
        <begin position="9"/>
        <end position="142"/>
    </location>
</feature>
<dbReference type="PANTHER" id="PTHR47237:SF2">
    <property type="entry name" value="BLL4206 PROTEIN"/>
    <property type="match status" value="1"/>
</dbReference>
<dbReference type="CDD" id="cd04301">
    <property type="entry name" value="NAT_SF"/>
    <property type="match status" value="1"/>
</dbReference>
<dbReference type="Pfam" id="PF13508">
    <property type="entry name" value="Acetyltransf_7"/>
    <property type="match status" value="1"/>
</dbReference>
<evidence type="ECO:0000313" key="5">
    <source>
        <dbReference type="Proteomes" id="UP000572540"/>
    </source>
</evidence>
<evidence type="ECO:0000313" key="3">
    <source>
        <dbReference type="EMBL" id="NYH26804.1"/>
    </source>
</evidence>
<dbReference type="EMBL" id="JACCAU010000001">
    <property type="protein sequence ID" value="NYH14866.1"/>
    <property type="molecule type" value="Genomic_DNA"/>
</dbReference>
<dbReference type="AlphaFoldDB" id="A0A7Y9W754"/>
<dbReference type="GO" id="GO:0016747">
    <property type="term" value="F:acyltransferase activity, transferring groups other than amino-acyl groups"/>
    <property type="evidence" value="ECO:0007669"/>
    <property type="project" value="InterPro"/>
</dbReference>
<name>A0A7Y9W754_9BURK</name>
<evidence type="ECO:0000259" key="1">
    <source>
        <dbReference type="PROSITE" id="PS51186"/>
    </source>
</evidence>
<gene>
    <name evidence="3" type="ORF">GGD40_006375</name>
    <name evidence="2" type="ORF">GGD41_002094</name>
</gene>
<organism evidence="2 5">
    <name type="scientific">Paraburkholderia bryophila</name>
    <dbReference type="NCBI Taxonomy" id="420952"/>
    <lineage>
        <taxon>Bacteria</taxon>
        <taxon>Pseudomonadati</taxon>
        <taxon>Pseudomonadota</taxon>
        <taxon>Betaproteobacteria</taxon>
        <taxon>Burkholderiales</taxon>
        <taxon>Burkholderiaceae</taxon>
        <taxon>Paraburkholderia</taxon>
    </lineage>
</organism>
<dbReference type="InterPro" id="IPR041496">
    <property type="entry name" value="YitH/HolE_GNAT"/>
</dbReference>
<dbReference type="EMBL" id="JACCAS010000002">
    <property type="protein sequence ID" value="NYH26804.1"/>
    <property type="molecule type" value="Genomic_DNA"/>
</dbReference>